<protein>
    <submittedName>
        <fullName evidence="8">SusD family protein</fullName>
    </submittedName>
</protein>
<dbReference type="OrthoDB" id="629561at2"/>
<sequence length="451" mass="50120">MKKYILGLITITGLLATSCRKYVEVDPLSNSRIIKYTTDYQDLLNNTSVFEYSYLYPLYSSDDAGIDNATLQNSMLPQQYLTYQWADTRLGITDIDVDWERLYKQIYTCNLVTDGVMSSTGGTAVQKTAALAVAKVHRAYAYLTLVNLYAAPYNPATAATDLGLPLLTTSSLYTSLKRASVQDVYAQIIKDLTEALPDLPDLPVYNSDPSKAAAYALLAEASLYKRDFASAGSYADKVLALKNTLTDLNTYAAAPSTLPKKLADPETIFSKLVSGNSYSSITLSSDLLTLLGTSDLRYTLFTGNANPATYGKIYYRQNYTNEGVYIGPNVPEMMLIKAESAARAGDVSAAVNELNTLRKKRFKPADYVDLTATNAADALTLVINERRRELFGRGFRWFDMRRLNQDAAFAKTYTHTFKGTAYTLEPYSNRYTYAIGTYYITLNPEIVQNPR</sequence>
<evidence type="ECO:0000259" key="7">
    <source>
        <dbReference type="Pfam" id="PF14322"/>
    </source>
</evidence>
<comment type="similarity">
    <text evidence="2">Belongs to the SusD family.</text>
</comment>
<keyword evidence="3" id="KW-0732">Signal</keyword>
<dbReference type="EMBL" id="FOCL01000005">
    <property type="protein sequence ID" value="SEO06242.1"/>
    <property type="molecule type" value="Genomic_DNA"/>
</dbReference>
<evidence type="ECO:0000256" key="5">
    <source>
        <dbReference type="ARBA" id="ARBA00023237"/>
    </source>
</evidence>
<comment type="subcellular location">
    <subcellularLocation>
        <location evidence="1">Cell outer membrane</location>
    </subcellularLocation>
</comment>
<evidence type="ECO:0000313" key="9">
    <source>
        <dbReference type="Proteomes" id="UP000198942"/>
    </source>
</evidence>
<dbReference type="Gene3D" id="1.25.40.390">
    <property type="match status" value="1"/>
</dbReference>
<keyword evidence="4" id="KW-0472">Membrane</keyword>
<evidence type="ECO:0000256" key="2">
    <source>
        <dbReference type="ARBA" id="ARBA00006275"/>
    </source>
</evidence>
<dbReference type="SUPFAM" id="SSF48452">
    <property type="entry name" value="TPR-like"/>
    <property type="match status" value="1"/>
</dbReference>
<dbReference type="GO" id="GO:0009279">
    <property type="term" value="C:cell outer membrane"/>
    <property type="evidence" value="ECO:0007669"/>
    <property type="project" value="UniProtKB-SubCell"/>
</dbReference>
<reference evidence="9" key="1">
    <citation type="submission" date="2016-10" db="EMBL/GenBank/DDBJ databases">
        <authorList>
            <person name="Varghese N."/>
            <person name="Submissions S."/>
        </authorList>
    </citation>
    <scope>NUCLEOTIDE SEQUENCE [LARGE SCALE GENOMIC DNA]</scope>
    <source>
        <strain evidence="9">Gh-48</strain>
    </source>
</reference>
<keyword evidence="5" id="KW-0998">Cell outer membrane</keyword>
<feature type="domain" description="SusD-like N-terminal" evidence="7">
    <location>
        <begin position="37"/>
        <end position="220"/>
    </location>
</feature>
<dbReference type="InterPro" id="IPR012944">
    <property type="entry name" value="SusD_RagB_dom"/>
</dbReference>
<keyword evidence="9" id="KW-1185">Reference proteome</keyword>
<evidence type="ECO:0000313" key="8">
    <source>
        <dbReference type="EMBL" id="SEO06242.1"/>
    </source>
</evidence>
<dbReference type="Pfam" id="PF14322">
    <property type="entry name" value="SusD-like_3"/>
    <property type="match status" value="1"/>
</dbReference>
<evidence type="ECO:0000259" key="6">
    <source>
        <dbReference type="Pfam" id="PF07980"/>
    </source>
</evidence>
<dbReference type="Pfam" id="PF07980">
    <property type="entry name" value="SusD_RagB"/>
    <property type="match status" value="1"/>
</dbReference>
<proteinExistence type="inferred from homology"/>
<feature type="domain" description="RagB/SusD" evidence="6">
    <location>
        <begin position="332"/>
        <end position="450"/>
    </location>
</feature>
<evidence type="ECO:0000256" key="1">
    <source>
        <dbReference type="ARBA" id="ARBA00004442"/>
    </source>
</evidence>
<evidence type="ECO:0000256" key="4">
    <source>
        <dbReference type="ARBA" id="ARBA00023136"/>
    </source>
</evidence>
<dbReference type="InterPro" id="IPR033985">
    <property type="entry name" value="SusD-like_N"/>
</dbReference>
<name>A0A1H8LM05_9SPHI</name>
<gene>
    <name evidence="8" type="ORF">SAMN05192574_105163</name>
</gene>
<dbReference type="PROSITE" id="PS51257">
    <property type="entry name" value="PROKAR_LIPOPROTEIN"/>
    <property type="match status" value="1"/>
</dbReference>
<dbReference type="InterPro" id="IPR011990">
    <property type="entry name" value="TPR-like_helical_dom_sf"/>
</dbReference>
<dbReference type="Proteomes" id="UP000198942">
    <property type="component" value="Unassembled WGS sequence"/>
</dbReference>
<evidence type="ECO:0000256" key="3">
    <source>
        <dbReference type="ARBA" id="ARBA00022729"/>
    </source>
</evidence>
<dbReference type="AlphaFoldDB" id="A0A1H8LM05"/>
<accession>A0A1H8LM05</accession>
<organism evidence="8 9">
    <name type="scientific">Mucilaginibacter gossypiicola</name>
    <dbReference type="NCBI Taxonomy" id="551995"/>
    <lineage>
        <taxon>Bacteria</taxon>
        <taxon>Pseudomonadati</taxon>
        <taxon>Bacteroidota</taxon>
        <taxon>Sphingobacteriia</taxon>
        <taxon>Sphingobacteriales</taxon>
        <taxon>Sphingobacteriaceae</taxon>
        <taxon>Mucilaginibacter</taxon>
    </lineage>
</organism>
<dbReference type="STRING" id="551995.SAMN05192574_105163"/>
<dbReference type="RefSeq" id="WP_091212018.1">
    <property type="nucleotide sequence ID" value="NZ_FOCL01000005.1"/>
</dbReference>